<dbReference type="RefSeq" id="WP_188390366.1">
    <property type="nucleotide sequence ID" value="NZ_BMEV01000001.1"/>
</dbReference>
<dbReference type="InterPro" id="IPR029753">
    <property type="entry name" value="D-isomer_DH_CS"/>
</dbReference>
<dbReference type="GO" id="GO:0016616">
    <property type="term" value="F:oxidoreductase activity, acting on the CH-OH group of donors, NAD or NADP as acceptor"/>
    <property type="evidence" value="ECO:0007669"/>
    <property type="project" value="InterPro"/>
</dbReference>
<dbReference type="InterPro" id="IPR043322">
    <property type="entry name" value="CtBP"/>
</dbReference>
<feature type="domain" description="D-isomer specific 2-hydroxyacid dehydrogenase catalytic" evidence="5">
    <location>
        <begin position="19"/>
        <end position="318"/>
    </location>
</feature>
<dbReference type="Gene3D" id="3.40.50.720">
    <property type="entry name" value="NAD(P)-binding Rossmann-like Domain"/>
    <property type="match status" value="2"/>
</dbReference>
<feature type="domain" description="D-isomer specific 2-hydroxyacid dehydrogenase NAD-binding" evidence="6">
    <location>
        <begin position="111"/>
        <end position="287"/>
    </location>
</feature>
<dbReference type="CDD" id="cd05299">
    <property type="entry name" value="CtBP_dh"/>
    <property type="match status" value="1"/>
</dbReference>
<evidence type="ECO:0000259" key="5">
    <source>
        <dbReference type="Pfam" id="PF00389"/>
    </source>
</evidence>
<dbReference type="GO" id="GO:0051287">
    <property type="term" value="F:NAD binding"/>
    <property type="evidence" value="ECO:0007669"/>
    <property type="project" value="InterPro"/>
</dbReference>
<dbReference type="InterPro" id="IPR036291">
    <property type="entry name" value="NAD(P)-bd_dom_sf"/>
</dbReference>
<dbReference type="Proteomes" id="UP000602050">
    <property type="component" value="Unassembled WGS sequence"/>
</dbReference>
<keyword evidence="3" id="KW-0520">NAD</keyword>
<comment type="similarity">
    <text evidence="1 4">Belongs to the D-isomer specific 2-hydroxyacid dehydrogenase family.</text>
</comment>
<evidence type="ECO:0000256" key="2">
    <source>
        <dbReference type="ARBA" id="ARBA00023002"/>
    </source>
</evidence>
<sequence>MGFKVLFSDYEYTSVEIEENLIREQVPDVEFIHAQCRTEEEVIEVAKDVDAIINQYAPLGKKVIEQLENCKVIARYGVGINTIDLPSAATKNITVCNVTDYCLDEVSDHALALILSLARKVTFLNNKVKQGIWDYKVATPMFRLKGRVLGLLSFGNIAQKVAQKAKVFGFKVIAYDPFIPEEAAKNLDVELVDFDDLFKRSDVISVHTPLNDATRGMVGKEQFALMKKEAFIVNTSRGPVIDEKALIEALQNHEIAGAGLDVLEIEPIEEGNPLLEMEHVILNPHAAWHSSESEIELKTKTAQNVADVLLGKEPKYVVRPS</sequence>
<dbReference type="SUPFAM" id="SSF51735">
    <property type="entry name" value="NAD(P)-binding Rossmann-fold domains"/>
    <property type="match status" value="1"/>
</dbReference>
<dbReference type="PANTHER" id="PTHR42789">
    <property type="entry name" value="D-ISOMER SPECIFIC 2-HYDROXYACID DEHYDROGENASE FAMILY PROTEIN (AFU_ORTHOLOGUE AFUA_6G10090)"/>
    <property type="match status" value="1"/>
</dbReference>
<comment type="caution">
    <text evidence="7">The sequence shown here is derived from an EMBL/GenBank/DDBJ whole genome shotgun (WGS) entry which is preliminary data.</text>
</comment>
<dbReference type="InterPro" id="IPR050857">
    <property type="entry name" value="D-2-hydroxyacid_DH"/>
</dbReference>
<evidence type="ECO:0000313" key="8">
    <source>
        <dbReference type="Proteomes" id="UP000602050"/>
    </source>
</evidence>
<dbReference type="Pfam" id="PF02826">
    <property type="entry name" value="2-Hacid_dh_C"/>
    <property type="match status" value="1"/>
</dbReference>
<keyword evidence="2 4" id="KW-0560">Oxidoreductase</keyword>
<evidence type="ECO:0000256" key="3">
    <source>
        <dbReference type="ARBA" id="ARBA00023027"/>
    </source>
</evidence>
<dbReference type="PROSITE" id="PS00670">
    <property type="entry name" value="D_2_HYDROXYACID_DH_2"/>
    <property type="match status" value="1"/>
</dbReference>
<evidence type="ECO:0000256" key="1">
    <source>
        <dbReference type="ARBA" id="ARBA00005854"/>
    </source>
</evidence>
<reference evidence="7" key="1">
    <citation type="journal article" date="2014" name="Int. J. Syst. Evol. Microbiol.">
        <title>Complete genome sequence of Corynebacterium casei LMG S-19264T (=DSM 44701T), isolated from a smear-ripened cheese.</title>
        <authorList>
            <consortium name="US DOE Joint Genome Institute (JGI-PGF)"/>
            <person name="Walter F."/>
            <person name="Albersmeier A."/>
            <person name="Kalinowski J."/>
            <person name="Ruckert C."/>
        </authorList>
    </citation>
    <scope>NUCLEOTIDE SEQUENCE</scope>
    <source>
        <strain evidence="7">CGMCC 1.12360</strain>
    </source>
</reference>
<keyword evidence="8" id="KW-1185">Reference proteome</keyword>
<accession>A0A8J2ZQ40</accession>
<name>A0A8J2ZQ40_9BACI</name>
<dbReference type="AlphaFoldDB" id="A0A8J2ZQ40"/>
<dbReference type="InterPro" id="IPR006139">
    <property type="entry name" value="D-isomer_2_OHA_DH_cat_dom"/>
</dbReference>
<proteinExistence type="inferred from homology"/>
<dbReference type="GO" id="GO:0003714">
    <property type="term" value="F:transcription corepressor activity"/>
    <property type="evidence" value="ECO:0007669"/>
    <property type="project" value="InterPro"/>
</dbReference>
<reference evidence="7" key="2">
    <citation type="submission" date="2020-09" db="EMBL/GenBank/DDBJ databases">
        <authorList>
            <person name="Sun Q."/>
            <person name="Zhou Y."/>
        </authorList>
    </citation>
    <scope>NUCLEOTIDE SEQUENCE</scope>
    <source>
        <strain evidence="7">CGMCC 1.12360</strain>
    </source>
</reference>
<evidence type="ECO:0000313" key="7">
    <source>
        <dbReference type="EMBL" id="GGH68064.1"/>
    </source>
</evidence>
<dbReference type="EMBL" id="BMEV01000001">
    <property type="protein sequence ID" value="GGH68064.1"/>
    <property type="molecule type" value="Genomic_DNA"/>
</dbReference>
<protein>
    <submittedName>
        <fullName evidence="7">Dehydrogenase</fullName>
    </submittedName>
</protein>
<evidence type="ECO:0000256" key="4">
    <source>
        <dbReference type="RuleBase" id="RU003719"/>
    </source>
</evidence>
<evidence type="ECO:0000259" key="6">
    <source>
        <dbReference type="Pfam" id="PF02826"/>
    </source>
</evidence>
<organism evidence="7 8">
    <name type="scientific">Compostibacillus humi</name>
    <dbReference type="NCBI Taxonomy" id="1245525"/>
    <lineage>
        <taxon>Bacteria</taxon>
        <taxon>Bacillati</taxon>
        <taxon>Bacillota</taxon>
        <taxon>Bacilli</taxon>
        <taxon>Bacillales</taxon>
        <taxon>Bacillaceae</taxon>
        <taxon>Compostibacillus</taxon>
    </lineage>
</organism>
<dbReference type="PANTHER" id="PTHR42789:SF1">
    <property type="entry name" value="D-ISOMER SPECIFIC 2-HYDROXYACID DEHYDROGENASE FAMILY PROTEIN (AFU_ORTHOLOGUE AFUA_6G10090)"/>
    <property type="match status" value="1"/>
</dbReference>
<dbReference type="InterPro" id="IPR006140">
    <property type="entry name" value="D-isomer_DH_NAD-bd"/>
</dbReference>
<dbReference type="SUPFAM" id="SSF52283">
    <property type="entry name" value="Formate/glycerate dehydrogenase catalytic domain-like"/>
    <property type="match status" value="1"/>
</dbReference>
<dbReference type="Pfam" id="PF00389">
    <property type="entry name" value="2-Hacid_dh"/>
    <property type="match status" value="1"/>
</dbReference>
<gene>
    <name evidence="7" type="ORF">GCM10010978_00670</name>
</gene>
<dbReference type="FunFam" id="3.40.50.720:FF:000203">
    <property type="entry name" value="D-3-phosphoglycerate dehydrogenase (SerA)"/>
    <property type="match status" value="1"/>
</dbReference>